<dbReference type="EMBL" id="CP018099">
    <property type="protein sequence ID" value="APF20304.1"/>
    <property type="molecule type" value="Genomic_DNA"/>
</dbReference>
<evidence type="ECO:0000313" key="2">
    <source>
        <dbReference type="EMBL" id="APF20304.1"/>
    </source>
</evidence>
<protein>
    <submittedName>
        <fullName evidence="2">Uncharacterized protein</fullName>
    </submittedName>
</protein>
<organism evidence="2 3">
    <name type="scientific">Caldithrix abyssi DSM 13497</name>
    <dbReference type="NCBI Taxonomy" id="880073"/>
    <lineage>
        <taxon>Bacteria</taxon>
        <taxon>Pseudomonadati</taxon>
        <taxon>Calditrichota</taxon>
        <taxon>Calditrichia</taxon>
        <taxon>Calditrichales</taxon>
        <taxon>Calditrichaceae</taxon>
        <taxon>Caldithrix</taxon>
    </lineage>
</organism>
<feature type="transmembrane region" description="Helical" evidence="1">
    <location>
        <begin position="6"/>
        <end position="29"/>
    </location>
</feature>
<evidence type="ECO:0000256" key="1">
    <source>
        <dbReference type="SAM" id="Phobius"/>
    </source>
</evidence>
<reference evidence="2 3" key="1">
    <citation type="submission" date="2016-11" db="EMBL/GenBank/DDBJ databases">
        <title>Genomic analysis of Caldithrix abyssi and proposal of a novel bacterial phylum Caldithrichaeota.</title>
        <authorList>
            <person name="Kublanov I."/>
            <person name="Sigalova O."/>
            <person name="Gavrilov S."/>
            <person name="Lebedinsky A."/>
            <person name="Ivanova N."/>
            <person name="Daum C."/>
            <person name="Reddy T."/>
            <person name="Klenk H.P."/>
            <person name="Goker M."/>
            <person name="Reva O."/>
            <person name="Miroshnichenko M."/>
            <person name="Kyprides N."/>
            <person name="Woyke T."/>
            <person name="Gelfand M."/>
        </authorList>
    </citation>
    <scope>NUCLEOTIDE SEQUENCE [LARGE SCALE GENOMIC DNA]</scope>
    <source>
        <strain evidence="2 3">LF13</strain>
    </source>
</reference>
<sequence>MAMAGLKLYLFFCFIFILNLQILIPFAILPNSNSKQSV</sequence>
<keyword evidence="1" id="KW-0812">Transmembrane</keyword>
<keyword evidence="1" id="KW-1133">Transmembrane helix</keyword>
<keyword evidence="1" id="KW-0472">Membrane</keyword>
<evidence type="ECO:0000313" key="3">
    <source>
        <dbReference type="Proteomes" id="UP000183868"/>
    </source>
</evidence>
<accession>A0A1J1CEI2</accession>
<name>A0A1J1CEI2_CALAY</name>
<gene>
    <name evidence="2" type="ORF">Cabys_3558</name>
</gene>
<dbReference type="KEGG" id="caby:Cabys_3558"/>
<dbReference type="Proteomes" id="UP000183868">
    <property type="component" value="Chromosome"/>
</dbReference>
<dbReference type="AlphaFoldDB" id="A0A1J1CEI2"/>
<proteinExistence type="predicted"/>